<dbReference type="GO" id="GO:0006592">
    <property type="term" value="P:ornithine biosynthetic process"/>
    <property type="evidence" value="ECO:0007669"/>
    <property type="project" value="TreeGrafter"/>
</dbReference>
<dbReference type="CDD" id="cd02152">
    <property type="entry name" value="OAT"/>
    <property type="match status" value="1"/>
</dbReference>
<dbReference type="InterPro" id="IPR002813">
    <property type="entry name" value="Arg_biosynth_ArgJ"/>
</dbReference>
<sequence>VASGLSCGIKSGGRPDLALVATTDGSPVTAAGVFTSNRMTAAPVQVCRDHLLATGGRATGVVLNSGNANAATGAAGLADAERMCEITAEALGCSPDEVLVCSTGWIGYPLPMDAITTGIGRVADSLNPAGGQAAAEAIMTTDTVPKNTQVDGEGFTVGGMAKGAAMLEPNMATMLAVLTTDAAVDPTTATGLLQGAVATSFNCLTVDGAESTNDTVLLLASGRAGPTDPSVLGRALSAACRDLAVQMADDAEGSTKTVFLTVTGAATDTEAARAARHTANCQLVKCSWYGQDPYWGRIAAQMGAAGIVFDPDTITIDYGGQVVYADGSAPEVDAEALAAHMAGRRLDLTVDLGQGTGTAKVVTTDLTHAYIDENMRTS</sequence>
<evidence type="ECO:0000256" key="4">
    <source>
        <dbReference type="ARBA" id="ARBA00023315"/>
    </source>
</evidence>
<name>A0A381SIE2_9ZZZZ</name>
<dbReference type="NCBIfam" id="TIGR00120">
    <property type="entry name" value="ArgJ"/>
    <property type="match status" value="1"/>
</dbReference>
<dbReference type="Gene3D" id="3.60.70.12">
    <property type="entry name" value="L-amino peptidase D-ALA esterase/amidase"/>
    <property type="match status" value="1"/>
</dbReference>
<dbReference type="GO" id="GO:0004042">
    <property type="term" value="F:L-glutamate N-acetyltransferase activity"/>
    <property type="evidence" value="ECO:0007669"/>
    <property type="project" value="TreeGrafter"/>
</dbReference>
<accession>A0A381SIE2</accession>
<dbReference type="AlphaFoldDB" id="A0A381SIE2"/>
<dbReference type="Gene3D" id="3.10.20.340">
    <property type="entry name" value="ArgJ beta chain, C-terminal domain"/>
    <property type="match status" value="1"/>
</dbReference>
<dbReference type="InterPro" id="IPR016117">
    <property type="entry name" value="ArgJ-like_dom_sf"/>
</dbReference>
<organism evidence="5">
    <name type="scientific">marine metagenome</name>
    <dbReference type="NCBI Taxonomy" id="408172"/>
    <lineage>
        <taxon>unclassified sequences</taxon>
        <taxon>metagenomes</taxon>
        <taxon>ecological metagenomes</taxon>
    </lineage>
</organism>
<evidence type="ECO:0000313" key="5">
    <source>
        <dbReference type="EMBL" id="SVA03815.1"/>
    </source>
</evidence>
<keyword evidence="4" id="KW-0012">Acyltransferase</keyword>
<evidence type="ECO:0000256" key="1">
    <source>
        <dbReference type="ARBA" id="ARBA00006774"/>
    </source>
</evidence>
<keyword evidence="2" id="KW-0808">Transferase</keyword>
<protein>
    <submittedName>
        <fullName evidence="5">Uncharacterized protein</fullName>
    </submittedName>
</protein>
<dbReference type="Pfam" id="PF01960">
    <property type="entry name" value="ArgJ"/>
    <property type="match status" value="1"/>
</dbReference>
<dbReference type="GO" id="GO:0004358">
    <property type="term" value="F:L-glutamate N-acetyltransferase activity, acting on acetyl-L-ornithine as donor"/>
    <property type="evidence" value="ECO:0007669"/>
    <property type="project" value="InterPro"/>
</dbReference>
<dbReference type="NCBIfam" id="NF003802">
    <property type="entry name" value="PRK05388.1"/>
    <property type="match status" value="1"/>
</dbReference>
<gene>
    <name evidence="5" type="ORF">METZ01_LOCUS56669</name>
</gene>
<keyword evidence="3" id="KW-0068">Autocatalytic cleavage</keyword>
<dbReference type="InterPro" id="IPR042195">
    <property type="entry name" value="ArgJ_beta_C"/>
</dbReference>
<dbReference type="SUPFAM" id="SSF56266">
    <property type="entry name" value="DmpA/ArgJ-like"/>
    <property type="match status" value="1"/>
</dbReference>
<evidence type="ECO:0000256" key="2">
    <source>
        <dbReference type="ARBA" id="ARBA00022679"/>
    </source>
</evidence>
<dbReference type="PANTHER" id="PTHR23100:SF0">
    <property type="entry name" value="ARGININE BIOSYNTHESIS BIFUNCTIONAL PROTEIN ARGJ, MITOCHONDRIAL"/>
    <property type="match status" value="1"/>
</dbReference>
<comment type="similarity">
    <text evidence="1">Belongs to the ArgJ family.</text>
</comment>
<proteinExistence type="inferred from homology"/>
<dbReference type="PANTHER" id="PTHR23100">
    <property type="entry name" value="ARGININE BIOSYNTHESIS BIFUNCTIONAL PROTEIN ARGJ"/>
    <property type="match status" value="1"/>
</dbReference>
<dbReference type="EMBL" id="UINC01003155">
    <property type="protein sequence ID" value="SVA03815.1"/>
    <property type="molecule type" value="Genomic_DNA"/>
</dbReference>
<feature type="non-terminal residue" evidence="5">
    <location>
        <position position="1"/>
    </location>
</feature>
<dbReference type="HAMAP" id="MF_01106">
    <property type="entry name" value="ArgJ"/>
    <property type="match status" value="1"/>
</dbReference>
<evidence type="ECO:0000256" key="3">
    <source>
        <dbReference type="ARBA" id="ARBA00022813"/>
    </source>
</evidence>
<dbReference type="GO" id="GO:0006526">
    <property type="term" value="P:L-arginine biosynthetic process"/>
    <property type="evidence" value="ECO:0007669"/>
    <property type="project" value="InterPro"/>
</dbReference>
<reference evidence="5" key="1">
    <citation type="submission" date="2018-05" db="EMBL/GenBank/DDBJ databases">
        <authorList>
            <person name="Lanie J.A."/>
            <person name="Ng W.-L."/>
            <person name="Kazmierczak K.M."/>
            <person name="Andrzejewski T.M."/>
            <person name="Davidsen T.M."/>
            <person name="Wayne K.J."/>
            <person name="Tettelin H."/>
            <person name="Glass J.I."/>
            <person name="Rusch D."/>
            <person name="Podicherti R."/>
            <person name="Tsui H.-C.T."/>
            <person name="Winkler M.E."/>
        </authorList>
    </citation>
    <scope>NUCLEOTIDE SEQUENCE</scope>
</reference>